<protein>
    <submittedName>
        <fullName evidence="2">DUF5641 domain-containing protein</fullName>
    </submittedName>
</protein>
<organism evidence="1 2">
    <name type="scientific">Meloidogyne javanica</name>
    <name type="common">Root-knot nematode worm</name>
    <dbReference type="NCBI Taxonomy" id="6303"/>
    <lineage>
        <taxon>Eukaryota</taxon>
        <taxon>Metazoa</taxon>
        <taxon>Ecdysozoa</taxon>
        <taxon>Nematoda</taxon>
        <taxon>Chromadorea</taxon>
        <taxon>Rhabditida</taxon>
        <taxon>Tylenchina</taxon>
        <taxon>Tylenchomorpha</taxon>
        <taxon>Tylenchoidea</taxon>
        <taxon>Meloidogynidae</taxon>
        <taxon>Meloidogyninae</taxon>
        <taxon>Meloidogyne</taxon>
        <taxon>Meloidogyne incognita group</taxon>
    </lineage>
</organism>
<proteinExistence type="predicted"/>
<name>A0A915LTF7_MELJA</name>
<reference evidence="2" key="1">
    <citation type="submission" date="2022-11" db="UniProtKB">
        <authorList>
            <consortium name="WormBaseParasite"/>
        </authorList>
    </citation>
    <scope>IDENTIFICATION</scope>
</reference>
<sequence length="91" mass="11050">MDNPDSVRTLRPFDFLLESGEPGLPPIKENEEEWKPDLSAPEKLLTTYKNSLRIQNKFWNTWQHEYLNFLKERRQQRHKMKRNDIIPRIGE</sequence>
<evidence type="ECO:0000313" key="2">
    <source>
        <dbReference type="WBParaSite" id="scaffold16269_cov225.g18184"/>
    </source>
</evidence>
<accession>A0A915LTF7</accession>
<dbReference type="WBParaSite" id="scaffold16269_cov225.g18184">
    <property type="protein sequence ID" value="scaffold16269_cov225.g18184"/>
    <property type="gene ID" value="scaffold16269_cov225.g18184"/>
</dbReference>
<dbReference type="AlphaFoldDB" id="A0A915LTF7"/>
<keyword evidence="1" id="KW-1185">Reference proteome</keyword>
<dbReference type="Proteomes" id="UP000887561">
    <property type="component" value="Unplaced"/>
</dbReference>
<evidence type="ECO:0000313" key="1">
    <source>
        <dbReference type="Proteomes" id="UP000887561"/>
    </source>
</evidence>